<name>A0ABV5WGG3_9BACI</name>
<organism evidence="1 2">
    <name type="scientific">Ectobacillus funiculus</name>
    <dbReference type="NCBI Taxonomy" id="137993"/>
    <lineage>
        <taxon>Bacteria</taxon>
        <taxon>Bacillati</taxon>
        <taxon>Bacillota</taxon>
        <taxon>Bacilli</taxon>
        <taxon>Bacillales</taxon>
        <taxon>Bacillaceae</taxon>
        <taxon>Ectobacillus</taxon>
    </lineage>
</organism>
<sequence>MAEVSQEKINYILELLERIKYGSVTIVIHDEKIVQLDVIEKHRLSK</sequence>
<proteinExistence type="predicted"/>
<dbReference type="EMBL" id="JBHMAF010000065">
    <property type="protein sequence ID" value="MFB9759216.1"/>
    <property type="molecule type" value="Genomic_DNA"/>
</dbReference>
<dbReference type="Proteomes" id="UP001589609">
    <property type="component" value="Unassembled WGS sequence"/>
</dbReference>
<comment type="caution">
    <text evidence="1">The sequence shown here is derived from an EMBL/GenBank/DDBJ whole genome shotgun (WGS) entry which is preliminary data.</text>
</comment>
<evidence type="ECO:0000313" key="2">
    <source>
        <dbReference type="Proteomes" id="UP001589609"/>
    </source>
</evidence>
<keyword evidence="2" id="KW-1185">Reference proteome</keyword>
<reference evidence="1 2" key="1">
    <citation type="submission" date="2024-09" db="EMBL/GenBank/DDBJ databases">
        <authorList>
            <person name="Sun Q."/>
            <person name="Mori K."/>
        </authorList>
    </citation>
    <scope>NUCLEOTIDE SEQUENCE [LARGE SCALE GENOMIC DNA]</scope>
    <source>
        <strain evidence="1 2">JCM 11201</strain>
    </source>
</reference>
<gene>
    <name evidence="1" type="ORF">ACFFMS_12265</name>
</gene>
<evidence type="ECO:0000313" key="1">
    <source>
        <dbReference type="EMBL" id="MFB9759216.1"/>
    </source>
</evidence>
<protein>
    <submittedName>
        <fullName evidence="1">DUF2292 domain-containing protein</fullName>
    </submittedName>
</protein>
<dbReference type="Pfam" id="PF10055">
    <property type="entry name" value="DUF2292"/>
    <property type="match status" value="1"/>
</dbReference>
<dbReference type="RefSeq" id="WP_129729293.1">
    <property type="nucleotide sequence ID" value="NZ_JAPCYI010000001.1"/>
</dbReference>
<accession>A0ABV5WGG3</accession>
<dbReference type="InterPro" id="IPR018743">
    <property type="entry name" value="DUF2292"/>
</dbReference>